<sequence>MSISQIWIYAGPYENVNTVEAGWIAGYDSQPCYEIFHILELVMDTNQQAATTLDAQDSSKRANTMLLVLYYHQYPPSTGSSLK</sequence>
<reference evidence="2" key="1">
    <citation type="journal article" date="2017" name="Plant J.">
        <title>The pomegranate (Punica granatum L.) genome and the genomics of punicalagin biosynthesis.</title>
        <authorList>
            <person name="Qin G."/>
            <person name="Xu C."/>
            <person name="Ming R."/>
            <person name="Tang H."/>
            <person name="Guyot R."/>
            <person name="Kramer E.M."/>
            <person name="Hu Y."/>
            <person name="Yi X."/>
            <person name="Qi Y."/>
            <person name="Xu X."/>
            <person name="Gao Z."/>
            <person name="Pan H."/>
            <person name="Jian J."/>
            <person name="Tian Y."/>
            <person name="Yue Z."/>
            <person name="Xu Y."/>
        </authorList>
    </citation>
    <scope>NUCLEOTIDE SEQUENCE [LARGE SCALE GENOMIC DNA]</scope>
    <source>
        <strain evidence="2">cv. Dabenzi</strain>
    </source>
</reference>
<dbReference type="EMBL" id="MTKT01003181">
    <property type="protein sequence ID" value="OWM76460.1"/>
    <property type="molecule type" value="Genomic_DNA"/>
</dbReference>
<evidence type="ECO:0000313" key="1">
    <source>
        <dbReference type="EMBL" id="OWM76460.1"/>
    </source>
</evidence>
<evidence type="ECO:0000313" key="2">
    <source>
        <dbReference type="Proteomes" id="UP000197138"/>
    </source>
</evidence>
<dbReference type="Proteomes" id="UP000197138">
    <property type="component" value="Unassembled WGS sequence"/>
</dbReference>
<gene>
    <name evidence="1" type="ORF">CDL15_Pgr005424</name>
</gene>
<name>A0A218WVT2_PUNGR</name>
<dbReference type="AlphaFoldDB" id="A0A218WVT2"/>
<comment type="caution">
    <text evidence="1">The sequence shown here is derived from an EMBL/GenBank/DDBJ whole genome shotgun (WGS) entry which is preliminary data.</text>
</comment>
<accession>A0A218WVT2</accession>
<protein>
    <recommendedName>
        <fullName evidence="3">Neprosin domain-containing protein</fullName>
    </recommendedName>
</protein>
<evidence type="ECO:0008006" key="3">
    <source>
        <dbReference type="Google" id="ProtNLM"/>
    </source>
</evidence>
<organism evidence="1 2">
    <name type="scientific">Punica granatum</name>
    <name type="common">Pomegranate</name>
    <dbReference type="NCBI Taxonomy" id="22663"/>
    <lineage>
        <taxon>Eukaryota</taxon>
        <taxon>Viridiplantae</taxon>
        <taxon>Streptophyta</taxon>
        <taxon>Embryophyta</taxon>
        <taxon>Tracheophyta</taxon>
        <taxon>Spermatophyta</taxon>
        <taxon>Magnoliopsida</taxon>
        <taxon>eudicotyledons</taxon>
        <taxon>Gunneridae</taxon>
        <taxon>Pentapetalae</taxon>
        <taxon>rosids</taxon>
        <taxon>malvids</taxon>
        <taxon>Myrtales</taxon>
        <taxon>Lythraceae</taxon>
        <taxon>Punica</taxon>
    </lineage>
</organism>
<proteinExistence type="predicted"/>